<dbReference type="PANTHER" id="PTHR36156">
    <property type="entry name" value="SLR2101 PROTEIN"/>
    <property type="match status" value="1"/>
</dbReference>
<dbReference type="Gene3D" id="2.60.120.10">
    <property type="entry name" value="Jelly Rolls"/>
    <property type="match status" value="1"/>
</dbReference>
<dbReference type="Gene3D" id="2.20.70.150">
    <property type="match status" value="1"/>
</dbReference>
<dbReference type="Proteomes" id="UP001244295">
    <property type="component" value="Unassembled WGS sequence"/>
</dbReference>
<name>A0AAW8DTG4_9BURK</name>
<reference evidence="1" key="1">
    <citation type="submission" date="2023-07" db="EMBL/GenBank/DDBJ databases">
        <title>Sorghum-associated microbial communities from plants grown in Nebraska, USA.</title>
        <authorList>
            <person name="Schachtman D."/>
        </authorList>
    </citation>
    <scope>NUCLEOTIDE SEQUENCE</scope>
    <source>
        <strain evidence="1">DS2795</strain>
    </source>
</reference>
<dbReference type="RefSeq" id="WP_307636328.1">
    <property type="nucleotide sequence ID" value="NZ_JAUSRR010000003.1"/>
</dbReference>
<dbReference type="InterPro" id="IPR014710">
    <property type="entry name" value="RmlC-like_jellyroll"/>
</dbReference>
<dbReference type="PANTHER" id="PTHR36156:SF2">
    <property type="entry name" value="CUPIN TYPE-2 DOMAIN-CONTAINING PROTEIN"/>
    <property type="match status" value="1"/>
</dbReference>
<comment type="caution">
    <text evidence="1">The sequence shown here is derived from an EMBL/GenBank/DDBJ whole genome shotgun (WGS) entry which is preliminary data.</text>
</comment>
<evidence type="ECO:0008006" key="3">
    <source>
        <dbReference type="Google" id="ProtNLM"/>
    </source>
</evidence>
<organism evidence="1 2">
    <name type="scientific">Variovorax boronicumulans</name>
    <dbReference type="NCBI Taxonomy" id="436515"/>
    <lineage>
        <taxon>Bacteria</taxon>
        <taxon>Pseudomonadati</taxon>
        <taxon>Pseudomonadota</taxon>
        <taxon>Betaproteobacteria</taxon>
        <taxon>Burkholderiales</taxon>
        <taxon>Comamonadaceae</taxon>
        <taxon>Variovorax</taxon>
    </lineage>
</organism>
<evidence type="ECO:0000313" key="1">
    <source>
        <dbReference type="EMBL" id="MDP9922731.1"/>
    </source>
</evidence>
<protein>
    <recommendedName>
        <fullName evidence="3">Cupin domain-containing protein</fullName>
    </recommendedName>
</protein>
<evidence type="ECO:0000313" key="2">
    <source>
        <dbReference type="Proteomes" id="UP001244295"/>
    </source>
</evidence>
<dbReference type="SUPFAM" id="SSF51182">
    <property type="entry name" value="RmlC-like cupins"/>
    <property type="match status" value="1"/>
</dbReference>
<proteinExistence type="predicted"/>
<dbReference type="EMBL" id="JAUSRR010000003">
    <property type="protein sequence ID" value="MDP9922731.1"/>
    <property type="molecule type" value="Genomic_DNA"/>
</dbReference>
<dbReference type="AlphaFoldDB" id="A0AAW8DTG4"/>
<accession>A0AAW8DTG4</accession>
<dbReference type="CDD" id="cd02231">
    <property type="entry name" value="cupin_BLL6423-like"/>
    <property type="match status" value="1"/>
</dbReference>
<gene>
    <name evidence="1" type="ORF">J2W25_001752</name>
</gene>
<dbReference type="InterPro" id="IPR011051">
    <property type="entry name" value="RmlC_Cupin_sf"/>
</dbReference>
<sequence length="180" mass="19494">MDTRRIVTGHSATGKSVFVSDTTTPRNHKFKHVPGFETGLVWGTEPGGVLPASDGDPTEQALSWVPQADGTRLMVVTFPPDSVMGSPDFNPSAAGGEYMQAIPGLAERFEMESPGMHTTDTVDYAVLLDGELHLELDDGQSKKLGRHDIVVQQGTRHAWRNLSTAPATILFILVGAERKR</sequence>
<dbReference type="InterPro" id="IPR047142">
    <property type="entry name" value="OryJ/VirC-like"/>
</dbReference>